<sequence>MVFKFILAFLIGAVIGLEREVNEKKHLLEGSKKTAILGLRTFSLTAILGAITGMLSLNFPVISIILASAFLFLTIVFYTLDSFFSRDFGITTEIALIYSFVLGLLITLEVIPMQLTLAIAVVLIFLLSRKETIKNVMEDIKHTEVNAFVSFAIIALVILPFLPNFSYSLSDIPNFSNFIGNFGTDFNQIINLELINPFRLWMIVALITGVNLVGYTLEKTLGQKKGWVLASIAGGFISSTATTQSLAQKSNKSKGVNHLVSAAVISNLVSFIQIAIILGSFNIAFLIKLIPTLLAMISAAFAALVFFLTAKEENVSVIEKENIAPQKEIINLGSALKFAGLFVFISLVSKIALVVFGSNGFLVTTGLGAMVGLDAVMINTAQIAGNAIDFKLAILAFILANFVNLAAKVIYSFLQGKKEFAVKFSISMGVIILASLTGLFFS</sequence>
<feature type="domain" description="DUF4010" evidence="3">
    <location>
        <begin position="206"/>
        <end position="415"/>
    </location>
</feature>
<feature type="transmembrane region" description="Helical" evidence="1">
    <location>
        <begin position="361"/>
        <end position="380"/>
    </location>
</feature>
<feature type="transmembrane region" description="Helical" evidence="1">
    <location>
        <begin position="100"/>
        <end position="127"/>
    </location>
</feature>
<dbReference type="Pfam" id="PF13194">
    <property type="entry name" value="DUF4010"/>
    <property type="match status" value="1"/>
</dbReference>
<feature type="transmembrane region" description="Helical" evidence="1">
    <location>
        <begin position="285"/>
        <end position="308"/>
    </location>
</feature>
<evidence type="ECO:0000259" key="2">
    <source>
        <dbReference type="Pfam" id="PF02308"/>
    </source>
</evidence>
<proteinExistence type="predicted"/>
<feature type="domain" description="MgtC/SapB/SrpB/YhiD N-terminal" evidence="2">
    <location>
        <begin position="6"/>
        <end position="129"/>
    </location>
</feature>
<dbReference type="PANTHER" id="PTHR39084">
    <property type="entry name" value="MEMBRANE PROTEIN-RELATED"/>
    <property type="match status" value="1"/>
</dbReference>
<dbReference type="EMBL" id="LBYB01000007">
    <property type="protein sequence ID" value="KKR41707.1"/>
    <property type="molecule type" value="Genomic_DNA"/>
</dbReference>
<feature type="transmembrane region" description="Helical" evidence="1">
    <location>
        <begin position="61"/>
        <end position="80"/>
    </location>
</feature>
<evidence type="ECO:0000313" key="5">
    <source>
        <dbReference type="Proteomes" id="UP000034881"/>
    </source>
</evidence>
<evidence type="ECO:0000256" key="1">
    <source>
        <dbReference type="SAM" id="Phobius"/>
    </source>
</evidence>
<protein>
    <submittedName>
        <fullName evidence="4">Uncharacterized protein</fullName>
    </submittedName>
</protein>
<dbReference type="PATRIC" id="fig|1618431.3.peg.925"/>
<reference evidence="4 5" key="1">
    <citation type="journal article" date="2015" name="Nature">
        <title>rRNA introns, odd ribosomes, and small enigmatic genomes across a large radiation of phyla.</title>
        <authorList>
            <person name="Brown C.T."/>
            <person name="Hug L.A."/>
            <person name="Thomas B.C."/>
            <person name="Sharon I."/>
            <person name="Castelle C.J."/>
            <person name="Singh A."/>
            <person name="Wilkins M.J."/>
            <person name="Williams K.H."/>
            <person name="Banfield J.F."/>
        </authorList>
    </citation>
    <scope>NUCLEOTIDE SEQUENCE [LARGE SCALE GENOMIC DNA]</scope>
</reference>
<feature type="transmembrane region" description="Helical" evidence="1">
    <location>
        <begin position="392"/>
        <end position="414"/>
    </location>
</feature>
<dbReference type="InterPro" id="IPR025105">
    <property type="entry name" value="DUF4010"/>
</dbReference>
<organism evidence="4 5">
    <name type="scientific">Candidatus Daviesbacteria bacterium GW2011_GWC2_40_12</name>
    <dbReference type="NCBI Taxonomy" id="1618431"/>
    <lineage>
        <taxon>Bacteria</taxon>
        <taxon>Candidatus Daviesiibacteriota</taxon>
    </lineage>
</organism>
<dbReference type="Proteomes" id="UP000034881">
    <property type="component" value="Unassembled WGS sequence"/>
</dbReference>
<name>A0A0G0TUY2_9BACT</name>
<evidence type="ECO:0000259" key="3">
    <source>
        <dbReference type="Pfam" id="PF13194"/>
    </source>
</evidence>
<dbReference type="InterPro" id="IPR049177">
    <property type="entry name" value="MgtC_SapB_SrpB_YhiD_N"/>
</dbReference>
<keyword evidence="1" id="KW-1133">Transmembrane helix</keyword>
<dbReference type="Pfam" id="PF02308">
    <property type="entry name" value="MgtC"/>
    <property type="match status" value="1"/>
</dbReference>
<feature type="transmembrane region" description="Helical" evidence="1">
    <location>
        <begin position="420"/>
        <end position="441"/>
    </location>
</feature>
<feature type="transmembrane region" description="Helical" evidence="1">
    <location>
        <begin position="259"/>
        <end position="279"/>
    </location>
</feature>
<comment type="caution">
    <text evidence="4">The sequence shown here is derived from an EMBL/GenBank/DDBJ whole genome shotgun (WGS) entry which is preliminary data.</text>
</comment>
<keyword evidence="1" id="KW-0812">Transmembrane</keyword>
<dbReference type="PANTHER" id="PTHR39084:SF1">
    <property type="entry name" value="DUF4010 DOMAIN-CONTAINING PROTEIN"/>
    <property type="match status" value="1"/>
</dbReference>
<feature type="transmembrane region" description="Helical" evidence="1">
    <location>
        <begin position="198"/>
        <end position="217"/>
    </location>
</feature>
<dbReference type="AlphaFoldDB" id="A0A0G0TUY2"/>
<evidence type="ECO:0000313" key="4">
    <source>
        <dbReference type="EMBL" id="KKR41707.1"/>
    </source>
</evidence>
<feature type="transmembrane region" description="Helical" evidence="1">
    <location>
        <begin position="329"/>
        <end position="355"/>
    </location>
</feature>
<keyword evidence="1" id="KW-0472">Membrane</keyword>
<gene>
    <name evidence="4" type="ORF">UT77_C0007G0009</name>
</gene>
<accession>A0A0G0TUY2</accession>
<feature type="transmembrane region" description="Helical" evidence="1">
    <location>
        <begin position="148"/>
        <end position="167"/>
    </location>
</feature>